<proteinExistence type="predicted"/>
<feature type="region of interest" description="Disordered" evidence="1">
    <location>
        <begin position="61"/>
        <end position="82"/>
    </location>
</feature>
<dbReference type="GO" id="GO:0045892">
    <property type="term" value="P:negative regulation of DNA-templated transcription"/>
    <property type="evidence" value="ECO:0007669"/>
    <property type="project" value="InterPro"/>
</dbReference>
<dbReference type="EMBL" id="QBLH01000480">
    <property type="protein sequence ID" value="TGZ55184.1"/>
    <property type="molecule type" value="Genomic_DNA"/>
</dbReference>
<feature type="domain" description="BEN" evidence="2">
    <location>
        <begin position="1"/>
        <end position="129"/>
    </location>
</feature>
<dbReference type="AlphaFoldDB" id="A0A4V3SC29"/>
<evidence type="ECO:0000313" key="4">
    <source>
        <dbReference type="Proteomes" id="UP000310200"/>
    </source>
</evidence>
<accession>A0A4V3SC29</accession>
<dbReference type="Gene3D" id="1.10.10.2590">
    <property type="entry name" value="BEN domain"/>
    <property type="match status" value="1"/>
</dbReference>
<gene>
    <name evidence="3" type="ORF">DBV15_12766</name>
</gene>
<dbReference type="GO" id="GO:0003677">
    <property type="term" value="F:DNA binding"/>
    <property type="evidence" value="ECO:0007669"/>
    <property type="project" value="InterPro"/>
</dbReference>
<dbReference type="PANTHER" id="PTHR14628:SF1">
    <property type="entry name" value="BEN DOMAIN-CONTAINING PROTEIN 5"/>
    <property type="match status" value="1"/>
</dbReference>
<dbReference type="PROSITE" id="PS51457">
    <property type="entry name" value="BEN"/>
    <property type="match status" value="1"/>
</dbReference>
<dbReference type="InterPro" id="IPR040391">
    <property type="entry name" value="BEND5"/>
</dbReference>
<comment type="caution">
    <text evidence="3">The sequence shown here is derived from an EMBL/GenBank/DDBJ whole genome shotgun (WGS) entry which is preliminary data.</text>
</comment>
<protein>
    <submittedName>
        <fullName evidence="3">Ben domain-containing protein 5</fullName>
    </submittedName>
</protein>
<feature type="compositionally biased region" description="Polar residues" evidence="1">
    <location>
        <begin position="62"/>
        <end position="71"/>
    </location>
</feature>
<evidence type="ECO:0000259" key="2">
    <source>
        <dbReference type="PROSITE" id="PS51457"/>
    </source>
</evidence>
<evidence type="ECO:0000313" key="3">
    <source>
        <dbReference type="EMBL" id="TGZ55184.1"/>
    </source>
</evidence>
<dbReference type="PANTHER" id="PTHR14628">
    <property type="entry name" value="BEN DOMAIN-CONTAINING PROTEIN 5"/>
    <property type="match status" value="1"/>
</dbReference>
<dbReference type="Proteomes" id="UP000310200">
    <property type="component" value="Unassembled WGS sequence"/>
</dbReference>
<organism evidence="3 4">
    <name type="scientific">Temnothorax longispinosus</name>
    <dbReference type="NCBI Taxonomy" id="300112"/>
    <lineage>
        <taxon>Eukaryota</taxon>
        <taxon>Metazoa</taxon>
        <taxon>Ecdysozoa</taxon>
        <taxon>Arthropoda</taxon>
        <taxon>Hexapoda</taxon>
        <taxon>Insecta</taxon>
        <taxon>Pterygota</taxon>
        <taxon>Neoptera</taxon>
        <taxon>Endopterygota</taxon>
        <taxon>Hymenoptera</taxon>
        <taxon>Apocrita</taxon>
        <taxon>Aculeata</taxon>
        <taxon>Formicoidea</taxon>
        <taxon>Formicidae</taxon>
        <taxon>Myrmicinae</taxon>
        <taxon>Temnothorax</taxon>
    </lineage>
</organism>
<keyword evidence="4" id="KW-1185">Reference proteome</keyword>
<reference evidence="3 4" key="1">
    <citation type="journal article" date="2019" name="Philos. Trans. R. Soc. Lond., B, Biol. Sci.">
        <title>Ant behaviour and brain gene expression of defending hosts depend on the ecological success of the intruding social parasite.</title>
        <authorList>
            <person name="Kaur R."/>
            <person name="Stoldt M."/>
            <person name="Jongepier E."/>
            <person name="Feldmeyer B."/>
            <person name="Menzel F."/>
            <person name="Bornberg-Bauer E."/>
            <person name="Foitzik S."/>
        </authorList>
    </citation>
    <scope>NUCLEOTIDE SEQUENCE [LARGE SCALE GENOMIC DNA]</scope>
    <source>
        <tissue evidence="3">Whole body</tissue>
    </source>
</reference>
<name>A0A4V3SC29_9HYME</name>
<dbReference type="Pfam" id="PF10523">
    <property type="entry name" value="BEN"/>
    <property type="match status" value="1"/>
</dbReference>
<sequence>MTAVFNARSDGMFVKNMALAIFGDKELKESSVTGAPSNRTKSGMFVKNMALAIFGDKELKESSVTGAPSNRTKSDPKPSLNPTKALAVRDIFRYFLESYRRYDKDKIEELVGDYQTFIRQKISDMNRVTKRVVKTTNNNRTS</sequence>
<evidence type="ECO:0000256" key="1">
    <source>
        <dbReference type="SAM" id="MobiDB-lite"/>
    </source>
</evidence>
<dbReference type="InterPro" id="IPR018379">
    <property type="entry name" value="BEN_domain"/>
</dbReference>